<dbReference type="HOGENOM" id="CLU_3363913_0_0_9"/>
<reference key="1">
    <citation type="submission" date="2010-11" db="EMBL/GenBank/DDBJ databases">
        <title>Complete sequence of chromosome of Caldicellulosiruptor kristjanssonii 177R1B.</title>
        <authorList>
            <consortium name="US DOE Joint Genome Institute"/>
            <person name="Lucas S."/>
            <person name="Copeland A."/>
            <person name="Lapidus A."/>
            <person name="Cheng J.-F."/>
            <person name="Bruce D."/>
            <person name="Goodwin L."/>
            <person name="Pitluck S."/>
            <person name="Davenport K."/>
            <person name="Detter J.C."/>
            <person name="Han C."/>
            <person name="Tapia R."/>
            <person name="Land M."/>
            <person name="Hauser L."/>
            <person name="Jeffries C."/>
            <person name="Kyrpides N."/>
            <person name="Ivanova N."/>
            <person name="Mikhailova N."/>
            <person name="Blumer-Schuette S.E."/>
            <person name="Kelly R.M."/>
            <person name="Woyke T."/>
        </authorList>
    </citation>
    <scope>NUCLEOTIDE SEQUENCE</scope>
    <source>
        <strain>177R1B</strain>
    </source>
</reference>
<accession>E4S7E8</accession>
<dbReference type="STRING" id="632335.Calkr_2390"/>
<dbReference type="KEGG" id="cki:Calkr_2390"/>
<dbReference type="EMBL" id="CP002326">
    <property type="protein sequence ID" value="ADQ41831.1"/>
    <property type="molecule type" value="Genomic_DNA"/>
</dbReference>
<keyword evidence="2" id="KW-1185">Reference proteome</keyword>
<sequence>MLIVKSNKRKAGCIYIGAPLIGCKTIGSNIRGIRI</sequence>
<name>E4S7E8_CALA7</name>
<dbReference type="Proteomes" id="UP000009256">
    <property type="component" value="Chromosome"/>
</dbReference>
<dbReference type="AlphaFoldDB" id="E4S7E8"/>
<protein>
    <submittedName>
        <fullName evidence="1">Uncharacterized protein</fullName>
    </submittedName>
</protein>
<organism evidence="1 2">
    <name type="scientific">Caldicellulosiruptor acetigenus (strain ATCC 700853 / DSM 12137 / I77R1B)</name>
    <name type="common">Caldicellulosiruptor kristjanssonii</name>
    <dbReference type="NCBI Taxonomy" id="632335"/>
    <lineage>
        <taxon>Bacteria</taxon>
        <taxon>Bacillati</taxon>
        <taxon>Bacillota</taxon>
        <taxon>Bacillota incertae sedis</taxon>
        <taxon>Caldicellulosiruptorales</taxon>
        <taxon>Caldicellulosiruptoraceae</taxon>
        <taxon>Caldicellulosiruptor</taxon>
    </lineage>
</organism>
<gene>
    <name evidence="1" type="ordered locus">Calkr_2390</name>
</gene>
<evidence type="ECO:0000313" key="2">
    <source>
        <dbReference type="Proteomes" id="UP000009256"/>
    </source>
</evidence>
<proteinExistence type="predicted"/>
<reference evidence="1 2" key="2">
    <citation type="journal article" date="2011" name="J. Bacteriol.">
        <title>Complete genome sequences for the anaerobic, extremely thermophilic plant biomass-degrading bacteria Caldicellulosiruptor hydrothermalis, Caldicellulosiruptor kristjanssonii, Caldicellulosiruptor kronotskyensis, Caldicellulosiruptor owensenis, and Caldicellulosiruptor lactoaceticus.</title>
        <authorList>
            <person name="Blumer-Schuette S.E."/>
            <person name="Ozdemir I."/>
            <person name="Mistry D."/>
            <person name="Lucas S."/>
            <person name="Lapidus A."/>
            <person name="Cheng J.F."/>
            <person name="Goodwin L.A."/>
            <person name="Pitluck S."/>
            <person name="Land M.L."/>
            <person name="Hauser L.J."/>
            <person name="Woyke T."/>
            <person name="Mikhailova N."/>
            <person name="Pati A."/>
            <person name="Kyrpides N.C."/>
            <person name="Ivanova N."/>
            <person name="Detter J.C."/>
            <person name="Walston-Davenport K."/>
            <person name="Han S."/>
            <person name="Adams M.W."/>
            <person name="Kelly R.M."/>
        </authorList>
    </citation>
    <scope>NUCLEOTIDE SEQUENCE [LARGE SCALE GENOMIC DNA]</scope>
    <source>
        <strain evidence="2">ATCC 700853 / DSM 12137 / I77R1B</strain>
    </source>
</reference>
<evidence type="ECO:0000313" key="1">
    <source>
        <dbReference type="EMBL" id="ADQ41831.1"/>
    </source>
</evidence>